<evidence type="ECO:0000313" key="10">
    <source>
        <dbReference type="Proteomes" id="UP000215914"/>
    </source>
</evidence>
<dbReference type="SUPFAM" id="SSF53335">
    <property type="entry name" value="S-adenosyl-L-methionine-dependent methyltransferases"/>
    <property type="match status" value="1"/>
</dbReference>
<accession>A0A251TBA1</accession>
<evidence type="ECO:0000256" key="3">
    <source>
        <dbReference type="ARBA" id="ARBA00022603"/>
    </source>
</evidence>
<comment type="catalytic activity">
    <reaction evidence="6">
        <text>N,N-dimethylethanolamine phosphate + S-adenosyl-L-methionine = phosphocholine + S-adenosyl-L-homocysteine + H(+)</text>
        <dbReference type="Rhea" id="RHEA:25325"/>
        <dbReference type="ChEBI" id="CHEBI:15378"/>
        <dbReference type="ChEBI" id="CHEBI:57856"/>
        <dbReference type="ChEBI" id="CHEBI:58641"/>
        <dbReference type="ChEBI" id="CHEBI:59789"/>
        <dbReference type="ChEBI" id="CHEBI:295975"/>
        <dbReference type="EC" id="2.1.1.103"/>
    </reaction>
    <physiologicalReaction direction="left-to-right" evidence="6">
        <dbReference type="Rhea" id="RHEA:25326"/>
    </physiologicalReaction>
</comment>
<keyword evidence="10" id="KW-1185">Reference proteome</keyword>
<feature type="compositionally biased region" description="Polar residues" evidence="8">
    <location>
        <begin position="51"/>
        <end position="75"/>
    </location>
</feature>
<proteinExistence type="predicted"/>
<comment type="pathway">
    <text evidence="1">Phospholipid metabolism; phosphatidylcholine biosynthesis.</text>
</comment>
<sequence>MNKANVKGPSSHLSCHFPSTISTQCTQHLRLSHTTRPRHHHLHSSGALPSPSASISDATRKTGNLVESSSKQNDGITFEGRVVPGNMTIEVITTVGSEIRQVISFHFSGELVKTAGKVIALDFIESVVKKTESINGHHKNVEFMCADVTSVATPHAAAATAPHARLSSSTTLHACSSSCAATLHARLSSNVALRGTIPELVPKPGF</sequence>
<keyword evidence="3 9" id="KW-0489">Methyltransferase</keyword>
<name>A0A251TBA1_HELAN</name>
<dbReference type="EMBL" id="CM007900">
    <property type="protein sequence ID" value="OTG08174.1"/>
    <property type="molecule type" value="Genomic_DNA"/>
</dbReference>
<reference evidence="10" key="1">
    <citation type="journal article" date="2017" name="Nature">
        <title>The sunflower genome provides insights into oil metabolism, flowering and Asterid evolution.</title>
        <authorList>
            <person name="Badouin H."/>
            <person name="Gouzy J."/>
            <person name="Grassa C.J."/>
            <person name="Murat F."/>
            <person name="Staton S.E."/>
            <person name="Cottret L."/>
            <person name="Lelandais-Briere C."/>
            <person name="Owens G.L."/>
            <person name="Carrere S."/>
            <person name="Mayjonade B."/>
            <person name="Legrand L."/>
            <person name="Gill N."/>
            <person name="Kane N.C."/>
            <person name="Bowers J.E."/>
            <person name="Hubner S."/>
            <person name="Bellec A."/>
            <person name="Berard A."/>
            <person name="Berges H."/>
            <person name="Blanchet N."/>
            <person name="Boniface M.C."/>
            <person name="Brunel D."/>
            <person name="Catrice O."/>
            <person name="Chaidir N."/>
            <person name="Claudel C."/>
            <person name="Donnadieu C."/>
            <person name="Faraut T."/>
            <person name="Fievet G."/>
            <person name="Helmstetter N."/>
            <person name="King M."/>
            <person name="Knapp S.J."/>
            <person name="Lai Z."/>
            <person name="Le Paslier M.C."/>
            <person name="Lippi Y."/>
            <person name="Lorenzon L."/>
            <person name="Mandel J.R."/>
            <person name="Marage G."/>
            <person name="Marchand G."/>
            <person name="Marquand E."/>
            <person name="Bret-Mestries E."/>
            <person name="Morien E."/>
            <person name="Nambeesan S."/>
            <person name="Nguyen T."/>
            <person name="Pegot-Espagnet P."/>
            <person name="Pouilly N."/>
            <person name="Raftis F."/>
            <person name="Sallet E."/>
            <person name="Schiex T."/>
            <person name="Thomas J."/>
            <person name="Vandecasteele C."/>
            <person name="Vares D."/>
            <person name="Vear F."/>
            <person name="Vautrin S."/>
            <person name="Crespi M."/>
            <person name="Mangin B."/>
            <person name="Burke J.M."/>
            <person name="Salse J."/>
            <person name="Munos S."/>
            <person name="Vincourt P."/>
            <person name="Rieseberg L.H."/>
            <person name="Langlade N.B."/>
        </authorList>
    </citation>
    <scope>NUCLEOTIDE SEQUENCE [LARGE SCALE GENOMIC DNA]</scope>
    <source>
        <strain evidence="10">cv. SF193</strain>
    </source>
</reference>
<evidence type="ECO:0000256" key="7">
    <source>
        <dbReference type="ARBA" id="ARBA00047841"/>
    </source>
</evidence>
<gene>
    <name evidence="9" type="ORF">HannXRQ_Chr11g0338751</name>
</gene>
<evidence type="ECO:0000313" key="9">
    <source>
        <dbReference type="EMBL" id="OTG08174.1"/>
    </source>
</evidence>
<comment type="catalytic activity">
    <reaction evidence="7">
        <text>N-methylethanolamine phosphate + S-adenosyl-L-methionine = N,N-dimethylethanolamine phosphate + S-adenosyl-L-homocysteine + H(+)</text>
        <dbReference type="Rhea" id="RHEA:25321"/>
        <dbReference type="ChEBI" id="CHEBI:15378"/>
        <dbReference type="ChEBI" id="CHEBI:57781"/>
        <dbReference type="ChEBI" id="CHEBI:57856"/>
        <dbReference type="ChEBI" id="CHEBI:58641"/>
        <dbReference type="ChEBI" id="CHEBI:59789"/>
        <dbReference type="EC" id="2.1.1.103"/>
    </reaction>
    <physiologicalReaction direction="left-to-right" evidence="7">
        <dbReference type="Rhea" id="RHEA:25322"/>
    </physiologicalReaction>
</comment>
<dbReference type="EC" id="2.1.1.103" evidence="5"/>
<feature type="compositionally biased region" description="Basic residues" evidence="8">
    <location>
        <begin position="32"/>
        <end position="43"/>
    </location>
</feature>
<keyword evidence="4 9" id="KW-0808">Transferase</keyword>
<dbReference type="AlphaFoldDB" id="A0A251TBA1"/>
<organism evidence="9 10">
    <name type="scientific">Helianthus annuus</name>
    <name type="common">Common sunflower</name>
    <dbReference type="NCBI Taxonomy" id="4232"/>
    <lineage>
        <taxon>Eukaryota</taxon>
        <taxon>Viridiplantae</taxon>
        <taxon>Streptophyta</taxon>
        <taxon>Embryophyta</taxon>
        <taxon>Tracheophyta</taxon>
        <taxon>Spermatophyta</taxon>
        <taxon>Magnoliopsida</taxon>
        <taxon>eudicotyledons</taxon>
        <taxon>Gunneridae</taxon>
        <taxon>Pentapetalae</taxon>
        <taxon>asterids</taxon>
        <taxon>campanulids</taxon>
        <taxon>Asterales</taxon>
        <taxon>Asteraceae</taxon>
        <taxon>Asteroideae</taxon>
        <taxon>Heliantheae alliance</taxon>
        <taxon>Heliantheae</taxon>
        <taxon>Helianthus</taxon>
    </lineage>
</organism>
<comment type="pathway">
    <text evidence="2">Lipid metabolism.</text>
</comment>
<dbReference type="GO" id="GO:0032259">
    <property type="term" value="P:methylation"/>
    <property type="evidence" value="ECO:0007669"/>
    <property type="project" value="UniProtKB-KW"/>
</dbReference>
<dbReference type="GO" id="GO:0000234">
    <property type="term" value="F:phosphoethanolamine N-methyltransferase activity"/>
    <property type="evidence" value="ECO:0007669"/>
    <property type="project" value="UniProtKB-EC"/>
</dbReference>
<dbReference type="InterPro" id="IPR029063">
    <property type="entry name" value="SAM-dependent_MTases_sf"/>
</dbReference>
<evidence type="ECO:0000256" key="4">
    <source>
        <dbReference type="ARBA" id="ARBA00022679"/>
    </source>
</evidence>
<dbReference type="Gene3D" id="3.40.50.150">
    <property type="entry name" value="Vaccinia Virus protein VP39"/>
    <property type="match status" value="1"/>
</dbReference>
<evidence type="ECO:0000256" key="2">
    <source>
        <dbReference type="ARBA" id="ARBA00005189"/>
    </source>
</evidence>
<protein>
    <recommendedName>
        <fullName evidence="5">phosphoethanolamine N-methyltransferase</fullName>
        <ecNumber evidence="5">2.1.1.103</ecNumber>
    </recommendedName>
</protein>
<evidence type="ECO:0000256" key="5">
    <source>
        <dbReference type="ARBA" id="ARBA00035674"/>
    </source>
</evidence>
<dbReference type="PANTHER" id="PTHR44307:SF2">
    <property type="entry name" value="PHOSPHOETHANOLAMINE METHYLTRANSFERASE ISOFORM X1"/>
    <property type="match status" value="1"/>
</dbReference>
<evidence type="ECO:0000256" key="8">
    <source>
        <dbReference type="SAM" id="MobiDB-lite"/>
    </source>
</evidence>
<evidence type="ECO:0000256" key="1">
    <source>
        <dbReference type="ARBA" id="ARBA00004969"/>
    </source>
</evidence>
<dbReference type="Proteomes" id="UP000215914">
    <property type="component" value="Chromosome 11"/>
</dbReference>
<dbReference type="PANTHER" id="PTHR44307">
    <property type="entry name" value="PHOSPHOETHANOLAMINE METHYLTRANSFERASE"/>
    <property type="match status" value="1"/>
</dbReference>
<dbReference type="STRING" id="4232.A0A251TBA1"/>
<evidence type="ECO:0000256" key="6">
    <source>
        <dbReference type="ARBA" id="ARBA00047619"/>
    </source>
</evidence>
<dbReference type="InParanoid" id="A0A251TBA1"/>
<feature type="region of interest" description="Disordered" evidence="8">
    <location>
        <begin position="32"/>
        <end position="77"/>
    </location>
</feature>